<evidence type="ECO:0000313" key="8">
    <source>
        <dbReference type="Proteomes" id="UP000601435"/>
    </source>
</evidence>
<dbReference type="EMBL" id="CAJNJA010046796">
    <property type="protein sequence ID" value="CAE7819781.1"/>
    <property type="molecule type" value="Genomic_DNA"/>
</dbReference>
<sequence length="713" mass="79175">MGACCSHTVPADEYCAAKEFGNRPCMPCDPEVSTRERTGLEVLDGQLETNMPDIPDLHFNEGVPALPPTPSSPSGGGGSKPALTTLNSHASMSSRSSNKSIHLDRSSTRHSVSFQEDQVLALFQKFDANRDNCVSHEELRSVLQQLADPSDVRGERFEELLKQIDTDGDGFIQLEEFMAWCFASGDAWKRLRWTCDSVVHLEVSRRTAEKLAVRNKNRLSHFHWLQELLAMVVDGKNKAMATCVESRRRGTPLFAVAGVCPNSLCGMQAVMYCKFDKDVDFWWIKPKVDKPDQLERNTLDLHKEGKFRNATGKSRALYLPLAEKFAGSKEVVALLVQSCHMGVVGHARSHMNEDPWCKIPKYAALMAMCLLRDWYEGSFEFGMDDNGRAFIDETTATGRCRMLLYLVWQENWSSFFAYNKFIEGKLFYQRGQPWECPESQAKTAAPFFARQYRLEGGSLSIAGVETEETVLSLLPPDVCQEMFSILQSANPVLPGEGPDHGCLIMEGADSCTLSPICPGKAPLTPRGVSEGKPQLPAAAAKNARSQNSRAQRRRTATDCATQEDQCHPRKIFIGGLAHKTTTQHLRDYFVKYGGIVDAVVLRWPDGRSRGFGYVTFSEVQGAQAALNDAHQIGGRQVDVKRAVPGTNKLFVGGLPQNTAAAELREHFEAFGTVSDAVVMQCRQVWQNVDCVYVQRSTGVCRMIGADEAAVMRY</sequence>
<evidence type="ECO:0000256" key="4">
    <source>
        <dbReference type="SAM" id="MobiDB-lite"/>
    </source>
</evidence>
<dbReference type="PROSITE" id="PS50102">
    <property type="entry name" value="RRM"/>
    <property type="match status" value="1"/>
</dbReference>
<dbReference type="Proteomes" id="UP000601435">
    <property type="component" value="Unassembled WGS sequence"/>
</dbReference>
<dbReference type="SMART" id="SM00054">
    <property type="entry name" value="EFh"/>
    <property type="match status" value="2"/>
</dbReference>
<proteinExistence type="predicted"/>
<evidence type="ECO:0000256" key="2">
    <source>
        <dbReference type="ARBA" id="ARBA00022884"/>
    </source>
</evidence>
<keyword evidence="2 3" id="KW-0694">RNA-binding</keyword>
<dbReference type="InterPro" id="IPR018247">
    <property type="entry name" value="EF_Hand_1_Ca_BS"/>
</dbReference>
<protein>
    <submittedName>
        <fullName evidence="7">Rbp6 protein</fullName>
    </submittedName>
</protein>
<dbReference type="AlphaFoldDB" id="A0A812ZBW0"/>
<evidence type="ECO:0000259" key="5">
    <source>
        <dbReference type="PROSITE" id="PS50102"/>
    </source>
</evidence>
<dbReference type="PROSITE" id="PS00018">
    <property type="entry name" value="EF_HAND_1"/>
    <property type="match status" value="2"/>
</dbReference>
<dbReference type="OrthoDB" id="26525at2759"/>
<dbReference type="GO" id="GO:0005634">
    <property type="term" value="C:nucleus"/>
    <property type="evidence" value="ECO:0007669"/>
    <property type="project" value="TreeGrafter"/>
</dbReference>
<dbReference type="Gene3D" id="3.30.70.330">
    <property type="match status" value="2"/>
</dbReference>
<keyword evidence="8" id="KW-1185">Reference proteome</keyword>
<dbReference type="InterPro" id="IPR000504">
    <property type="entry name" value="RRM_dom"/>
</dbReference>
<feature type="compositionally biased region" description="Low complexity" evidence="4">
    <location>
        <begin position="88"/>
        <end position="100"/>
    </location>
</feature>
<comment type="caution">
    <text evidence="7">The sequence shown here is derived from an EMBL/GenBank/DDBJ whole genome shotgun (WGS) entry which is preliminary data.</text>
</comment>
<keyword evidence="1" id="KW-0106">Calcium</keyword>
<evidence type="ECO:0000259" key="6">
    <source>
        <dbReference type="PROSITE" id="PS50222"/>
    </source>
</evidence>
<dbReference type="InterPro" id="IPR012677">
    <property type="entry name" value="Nucleotide-bd_a/b_plait_sf"/>
</dbReference>
<dbReference type="InterPro" id="IPR011992">
    <property type="entry name" value="EF-hand-dom_pair"/>
</dbReference>
<dbReference type="InterPro" id="IPR050886">
    <property type="entry name" value="RNA-binding_reg"/>
</dbReference>
<dbReference type="Gene3D" id="1.10.238.10">
    <property type="entry name" value="EF-hand"/>
    <property type="match status" value="1"/>
</dbReference>
<accession>A0A812ZBW0</accession>
<dbReference type="InterPro" id="IPR002048">
    <property type="entry name" value="EF_hand_dom"/>
</dbReference>
<dbReference type="Pfam" id="PF00076">
    <property type="entry name" value="RRM_1"/>
    <property type="match status" value="2"/>
</dbReference>
<gene>
    <name evidence="7" type="primary">Rbp6</name>
    <name evidence="7" type="ORF">SNEC2469_LOCUS24377</name>
</gene>
<dbReference type="GO" id="GO:0003723">
    <property type="term" value="F:RNA binding"/>
    <property type="evidence" value="ECO:0007669"/>
    <property type="project" value="UniProtKB-UniRule"/>
</dbReference>
<evidence type="ECO:0000256" key="3">
    <source>
        <dbReference type="PROSITE-ProRule" id="PRU00176"/>
    </source>
</evidence>
<feature type="domain" description="RRM" evidence="5">
    <location>
        <begin position="569"/>
        <end position="644"/>
    </location>
</feature>
<dbReference type="CDD" id="cd00051">
    <property type="entry name" value="EFh"/>
    <property type="match status" value="1"/>
</dbReference>
<organism evidence="7 8">
    <name type="scientific">Symbiodinium necroappetens</name>
    <dbReference type="NCBI Taxonomy" id="1628268"/>
    <lineage>
        <taxon>Eukaryota</taxon>
        <taxon>Sar</taxon>
        <taxon>Alveolata</taxon>
        <taxon>Dinophyceae</taxon>
        <taxon>Suessiales</taxon>
        <taxon>Symbiodiniaceae</taxon>
        <taxon>Symbiodinium</taxon>
    </lineage>
</organism>
<dbReference type="GO" id="GO:0005509">
    <property type="term" value="F:calcium ion binding"/>
    <property type="evidence" value="ECO:0007669"/>
    <property type="project" value="InterPro"/>
</dbReference>
<evidence type="ECO:0000313" key="7">
    <source>
        <dbReference type="EMBL" id="CAE7819781.1"/>
    </source>
</evidence>
<name>A0A812ZBW0_9DINO</name>
<feature type="domain" description="EF-hand" evidence="6">
    <location>
        <begin position="114"/>
        <end position="149"/>
    </location>
</feature>
<dbReference type="SMART" id="SM00360">
    <property type="entry name" value="RRM"/>
    <property type="match status" value="2"/>
</dbReference>
<dbReference type="PANTHER" id="PTHR48024:SF56">
    <property type="entry name" value="HETEROGENEOUS NUCLEAR RIBONUCLEOPROTEIN A0"/>
    <property type="match status" value="1"/>
</dbReference>
<feature type="region of interest" description="Disordered" evidence="4">
    <location>
        <begin position="524"/>
        <end position="556"/>
    </location>
</feature>
<dbReference type="Pfam" id="PF13499">
    <property type="entry name" value="EF-hand_7"/>
    <property type="match status" value="1"/>
</dbReference>
<dbReference type="SUPFAM" id="SSF47473">
    <property type="entry name" value="EF-hand"/>
    <property type="match status" value="1"/>
</dbReference>
<dbReference type="PROSITE" id="PS50222">
    <property type="entry name" value="EF_HAND_2"/>
    <property type="match status" value="2"/>
</dbReference>
<feature type="domain" description="EF-hand" evidence="6">
    <location>
        <begin position="152"/>
        <end position="187"/>
    </location>
</feature>
<reference evidence="7" key="1">
    <citation type="submission" date="2021-02" db="EMBL/GenBank/DDBJ databases">
        <authorList>
            <person name="Dougan E. K."/>
            <person name="Rhodes N."/>
            <person name="Thang M."/>
            <person name="Chan C."/>
        </authorList>
    </citation>
    <scope>NUCLEOTIDE SEQUENCE</scope>
</reference>
<dbReference type="InterPro" id="IPR035979">
    <property type="entry name" value="RBD_domain_sf"/>
</dbReference>
<evidence type="ECO:0000256" key="1">
    <source>
        <dbReference type="ARBA" id="ARBA00022837"/>
    </source>
</evidence>
<dbReference type="PANTHER" id="PTHR48024">
    <property type="entry name" value="GEO13361P1-RELATED"/>
    <property type="match status" value="1"/>
</dbReference>
<dbReference type="SUPFAM" id="SSF54928">
    <property type="entry name" value="RNA-binding domain, RBD"/>
    <property type="match status" value="1"/>
</dbReference>
<feature type="region of interest" description="Disordered" evidence="4">
    <location>
        <begin position="54"/>
        <end position="102"/>
    </location>
</feature>